<name>W9CY05_SCLBF</name>
<reference evidence="2 3" key="1">
    <citation type="journal article" date="2014" name="Genome Announc.">
        <title>Draft genome sequence of Sclerotinia borealis, a psychrophilic plant pathogenic fungus.</title>
        <authorList>
            <person name="Mardanov A.V."/>
            <person name="Beletsky A.V."/>
            <person name="Kadnikov V.V."/>
            <person name="Ignatov A.N."/>
            <person name="Ravin N.V."/>
        </authorList>
    </citation>
    <scope>NUCLEOTIDE SEQUENCE [LARGE SCALE GENOMIC DNA]</scope>
    <source>
        <strain evidence="3">F-4157</strain>
    </source>
</reference>
<dbReference type="HOGENOM" id="CLU_052989_1_0_1"/>
<dbReference type="InterPro" id="IPR052998">
    <property type="entry name" value="Hetero-Diels-Alderase-like"/>
</dbReference>
<protein>
    <recommendedName>
        <fullName evidence="4">Six-bladed beta-propeller-like protein</fullName>
    </recommendedName>
</protein>
<dbReference type="SUPFAM" id="SSF63829">
    <property type="entry name" value="Calcium-dependent phosphotriesterase"/>
    <property type="match status" value="1"/>
</dbReference>
<dbReference type="AlphaFoldDB" id="W9CY05"/>
<sequence length="353" mass="37077">MRSMSYAVGLLTTTLLSLTTASPSAKPSAPSLLLPVTELRSFGGNTWAENVAIRSNGQLLVTRFDTPILQLLDPTNKTAPITLHTFNTTRYSGLTGIAETTPGSDIFYVGLQTPTTALLIKSTNFSNAIFKVDLNNFSSKANSIVSAPTISHIIDIPESMLINGMSALDSEHILIADSTLGQVYNLDVSIPSYTTPLKPPSMGAPPNASSPIGINGIHYLSPYLYFDSLAASTLNRIPIAPITALPIGDSVLLANVAGPDDFAIREDGTIFLCGNGKNTLFMWKEGMSEAVAVAGSNTSTVLASVTAAAFEKVGGREGNRLWLTTGGVQTQSINGTISVGVGATVSYVDTECI</sequence>
<gene>
    <name evidence="2" type="ORF">SBOR_0075</name>
</gene>
<accession>W9CY05</accession>
<dbReference type="PANTHER" id="PTHR42060">
    <property type="entry name" value="NHL REPEAT-CONTAINING PROTEIN-RELATED"/>
    <property type="match status" value="1"/>
</dbReference>
<feature type="chain" id="PRO_5004919312" description="Six-bladed beta-propeller-like protein" evidence="1">
    <location>
        <begin position="22"/>
        <end position="353"/>
    </location>
</feature>
<keyword evidence="3" id="KW-1185">Reference proteome</keyword>
<evidence type="ECO:0000256" key="1">
    <source>
        <dbReference type="SAM" id="SignalP"/>
    </source>
</evidence>
<dbReference type="EMBL" id="AYSA01000004">
    <property type="protein sequence ID" value="ESZ99510.1"/>
    <property type="molecule type" value="Genomic_DNA"/>
</dbReference>
<dbReference type="OrthoDB" id="9977941at2759"/>
<evidence type="ECO:0000313" key="3">
    <source>
        <dbReference type="Proteomes" id="UP000019487"/>
    </source>
</evidence>
<evidence type="ECO:0008006" key="4">
    <source>
        <dbReference type="Google" id="ProtNLM"/>
    </source>
</evidence>
<dbReference type="Proteomes" id="UP000019487">
    <property type="component" value="Unassembled WGS sequence"/>
</dbReference>
<dbReference type="InterPro" id="IPR011042">
    <property type="entry name" value="6-blade_b-propeller_TolB-like"/>
</dbReference>
<dbReference type="PANTHER" id="PTHR42060:SF1">
    <property type="entry name" value="NHL REPEAT-CONTAINING PROTEIN"/>
    <property type="match status" value="1"/>
</dbReference>
<organism evidence="2 3">
    <name type="scientific">Sclerotinia borealis (strain F-4128)</name>
    <dbReference type="NCBI Taxonomy" id="1432307"/>
    <lineage>
        <taxon>Eukaryota</taxon>
        <taxon>Fungi</taxon>
        <taxon>Dikarya</taxon>
        <taxon>Ascomycota</taxon>
        <taxon>Pezizomycotina</taxon>
        <taxon>Leotiomycetes</taxon>
        <taxon>Helotiales</taxon>
        <taxon>Sclerotiniaceae</taxon>
        <taxon>Sclerotinia</taxon>
    </lineage>
</organism>
<dbReference type="Gene3D" id="2.120.10.30">
    <property type="entry name" value="TolB, C-terminal domain"/>
    <property type="match status" value="1"/>
</dbReference>
<feature type="signal peptide" evidence="1">
    <location>
        <begin position="1"/>
        <end position="21"/>
    </location>
</feature>
<evidence type="ECO:0000313" key="2">
    <source>
        <dbReference type="EMBL" id="ESZ99510.1"/>
    </source>
</evidence>
<keyword evidence="1" id="KW-0732">Signal</keyword>
<proteinExistence type="predicted"/>
<comment type="caution">
    <text evidence="2">The sequence shown here is derived from an EMBL/GenBank/DDBJ whole genome shotgun (WGS) entry which is preliminary data.</text>
</comment>